<dbReference type="SUPFAM" id="SSF47384">
    <property type="entry name" value="Homodimeric domain of signal transducing histidine kinase"/>
    <property type="match status" value="1"/>
</dbReference>
<dbReference type="InterPro" id="IPR036097">
    <property type="entry name" value="HisK_dim/P_sf"/>
</dbReference>
<organism evidence="5 6">
    <name type="scientific">Novosphingobium kalidii</name>
    <dbReference type="NCBI Taxonomy" id="3230299"/>
    <lineage>
        <taxon>Bacteria</taxon>
        <taxon>Pseudomonadati</taxon>
        <taxon>Pseudomonadota</taxon>
        <taxon>Alphaproteobacteria</taxon>
        <taxon>Sphingomonadales</taxon>
        <taxon>Sphingomonadaceae</taxon>
        <taxon>Novosphingobium</taxon>
    </lineage>
</organism>
<evidence type="ECO:0000259" key="4">
    <source>
        <dbReference type="SMART" id="SM00388"/>
    </source>
</evidence>
<evidence type="ECO:0000313" key="5">
    <source>
        <dbReference type="EMBL" id="MET1754957.1"/>
    </source>
</evidence>
<feature type="compositionally biased region" description="Basic and acidic residues" evidence="3">
    <location>
        <begin position="151"/>
        <end position="162"/>
    </location>
</feature>
<dbReference type="RefSeq" id="WP_353983406.1">
    <property type="nucleotide sequence ID" value="NZ_JBEWLY010000008.1"/>
</dbReference>
<keyword evidence="5" id="KW-0418">Kinase</keyword>
<sequence length="561" mass="59226">MHFDDRLATVLRQPVSGPVIARIQFRQLIDLLGQESTTAEESPAYAEAHIRLDELAALIPAAQRAQILREPMMRLANPDLVARLAAAEPEVASAAMAAADLSEQEWLALVPSLPVRARGILRHRSKSSPAVEALLERLGIADRGLPPAESATERPSRPELPGRPELIVVEGGASTEPRPKDDSSAGIGALVQRIEAFRKARGTTGGTGAVDTSHLSPEASRISRAAVLALDFTTDSEGRVNWAEGPLAPGLIGYHFAGLHADEETVRLRTAIGERQPLAQMLSLSGGPALAGSWRIDALPRFSQPDGRFIGYAGRLRRAAGGAQPRNDATGEADSMRQILHELRTPANAIQVAAEIIQQQLYGTAPHEYRALAAAIAGDTAQVLAGFDELDRLVKLEAGALPLAEGECDLASLVTETIARLRAWTAPRGSGFAPATTSEALPVAVEQQEAARLVWRLLATLAGATAPGEVLKLSVEYGAGHAVLAVDLPRSLMERMDASPTVAQPFEPVRSLSAGMFGLGFTLRLAVAEAAGAGGSLVRVGSQLELTLPRLTTTAPGHTHA</sequence>
<dbReference type="EMBL" id="JBEWLY010000008">
    <property type="protein sequence ID" value="MET1754957.1"/>
    <property type="molecule type" value="Genomic_DNA"/>
</dbReference>
<evidence type="ECO:0000256" key="3">
    <source>
        <dbReference type="SAM" id="MobiDB-lite"/>
    </source>
</evidence>
<keyword evidence="6" id="KW-1185">Reference proteome</keyword>
<dbReference type="InterPro" id="IPR003661">
    <property type="entry name" value="HisK_dim/P_dom"/>
</dbReference>
<dbReference type="Proteomes" id="UP001548713">
    <property type="component" value="Unassembled WGS sequence"/>
</dbReference>
<evidence type="ECO:0000256" key="2">
    <source>
        <dbReference type="ARBA" id="ARBA00012438"/>
    </source>
</evidence>
<gene>
    <name evidence="5" type="ORF">ABVV53_05710</name>
</gene>
<name>A0ABV2CZC9_9SPHN</name>
<evidence type="ECO:0000256" key="1">
    <source>
        <dbReference type="ARBA" id="ARBA00000085"/>
    </source>
</evidence>
<dbReference type="GO" id="GO:0016301">
    <property type="term" value="F:kinase activity"/>
    <property type="evidence" value="ECO:0007669"/>
    <property type="project" value="UniProtKB-KW"/>
</dbReference>
<feature type="region of interest" description="Disordered" evidence="3">
    <location>
        <begin position="144"/>
        <end position="164"/>
    </location>
</feature>
<reference evidence="5 6" key="1">
    <citation type="submission" date="2024-07" db="EMBL/GenBank/DDBJ databases">
        <title>Novosphingobium kalidii RD2P27.</title>
        <authorList>
            <person name="Sun J.-Q."/>
        </authorList>
    </citation>
    <scope>NUCLEOTIDE SEQUENCE [LARGE SCALE GENOMIC DNA]</scope>
    <source>
        <strain evidence="5 6">RD2P27</strain>
    </source>
</reference>
<accession>A0ABV2CZC9</accession>
<keyword evidence="5" id="KW-0808">Transferase</keyword>
<comment type="caution">
    <text evidence="5">The sequence shown here is derived from an EMBL/GenBank/DDBJ whole genome shotgun (WGS) entry which is preliminary data.</text>
</comment>
<proteinExistence type="predicted"/>
<comment type="catalytic activity">
    <reaction evidence="1">
        <text>ATP + protein L-histidine = ADP + protein N-phospho-L-histidine.</text>
        <dbReference type="EC" id="2.7.13.3"/>
    </reaction>
</comment>
<dbReference type="EC" id="2.7.13.3" evidence="2"/>
<feature type="domain" description="Signal transduction histidine kinase dimerisation/phosphoacceptor" evidence="4">
    <location>
        <begin position="331"/>
        <end position="399"/>
    </location>
</feature>
<dbReference type="SMART" id="SM00388">
    <property type="entry name" value="HisKA"/>
    <property type="match status" value="1"/>
</dbReference>
<protein>
    <recommendedName>
        <fullName evidence="2">histidine kinase</fullName>
        <ecNumber evidence="2">2.7.13.3</ecNumber>
    </recommendedName>
</protein>
<evidence type="ECO:0000313" key="6">
    <source>
        <dbReference type="Proteomes" id="UP001548713"/>
    </source>
</evidence>